<evidence type="ECO:0000256" key="2">
    <source>
        <dbReference type="SAM" id="Phobius"/>
    </source>
</evidence>
<evidence type="ECO:0008006" key="5">
    <source>
        <dbReference type="Google" id="ProtNLM"/>
    </source>
</evidence>
<evidence type="ECO:0000256" key="1">
    <source>
        <dbReference type="SAM" id="MobiDB-lite"/>
    </source>
</evidence>
<dbReference type="Proteomes" id="UP000195787">
    <property type="component" value="Unassembled WGS sequence"/>
</dbReference>
<feature type="region of interest" description="Disordered" evidence="1">
    <location>
        <begin position="177"/>
        <end position="202"/>
    </location>
</feature>
<dbReference type="Pfam" id="PF05656">
    <property type="entry name" value="DUF805"/>
    <property type="match status" value="1"/>
</dbReference>
<proteinExistence type="predicted"/>
<feature type="transmembrane region" description="Helical" evidence="2">
    <location>
        <begin position="145"/>
        <end position="164"/>
    </location>
</feature>
<feature type="transmembrane region" description="Helical" evidence="2">
    <location>
        <begin position="65"/>
        <end position="91"/>
    </location>
</feature>
<feature type="region of interest" description="Disordered" evidence="1">
    <location>
        <begin position="1"/>
        <end position="24"/>
    </location>
</feature>
<gene>
    <name evidence="3" type="ORF">CZ674_00730</name>
</gene>
<sequence length="202" mass="22417">MNNGDVTYDQYPASAQPYGTQSAGEPPVGEPYFGVGFGKSLKRFLAGYVKFDGRASRAEYWWSYLWMQIILLIPILIYVIGATVVAFSFSFQMAYASQMSPDMALQMLLGMLAWAIPLILVSLALTLPSYAIMWRRLHDAGFSGALALLSLVGLSIIPTIMCIMPTSPEALKYGPGAVPQQHPQYPPQYQGQYPQQYPPQQY</sequence>
<dbReference type="PANTHER" id="PTHR34980">
    <property type="entry name" value="INNER MEMBRANE PROTEIN-RELATED-RELATED"/>
    <property type="match status" value="1"/>
</dbReference>
<reference evidence="3 4" key="1">
    <citation type="submission" date="2017-02" db="EMBL/GenBank/DDBJ databases">
        <authorList>
            <person name="Peterson S.W."/>
        </authorList>
    </citation>
    <scope>NUCLEOTIDE SEQUENCE [LARGE SCALE GENOMIC DNA]</scope>
    <source>
        <strain evidence="3 4">LMG 22410</strain>
    </source>
</reference>
<evidence type="ECO:0000313" key="4">
    <source>
        <dbReference type="Proteomes" id="UP000195787"/>
    </source>
</evidence>
<accession>A0A1R4ESZ4</accession>
<keyword evidence="2" id="KW-0472">Membrane</keyword>
<keyword evidence="2" id="KW-1133">Transmembrane helix</keyword>
<feature type="transmembrane region" description="Helical" evidence="2">
    <location>
        <begin position="103"/>
        <end position="125"/>
    </location>
</feature>
<evidence type="ECO:0000313" key="3">
    <source>
        <dbReference type="EMBL" id="SJM46770.1"/>
    </source>
</evidence>
<keyword evidence="2" id="KW-0812">Transmembrane</keyword>
<protein>
    <recommendedName>
        <fullName evidence="5">Integral membrane protein</fullName>
    </recommendedName>
</protein>
<name>A0A1R4ESZ4_9MICO</name>
<organism evidence="3 4">
    <name type="scientific">Agrococcus casei LMG 22410</name>
    <dbReference type="NCBI Taxonomy" id="1255656"/>
    <lineage>
        <taxon>Bacteria</taxon>
        <taxon>Bacillati</taxon>
        <taxon>Actinomycetota</taxon>
        <taxon>Actinomycetes</taxon>
        <taxon>Micrococcales</taxon>
        <taxon>Microbacteriaceae</taxon>
        <taxon>Agrococcus</taxon>
    </lineage>
</organism>
<dbReference type="EMBL" id="FUHU01000003">
    <property type="protein sequence ID" value="SJM46770.1"/>
    <property type="molecule type" value="Genomic_DNA"/>
</dbReference>
<dbReference type="GO" id="GO:0005886">
    <property type="term" value="C:plasma membrane"/>
    <property type="evidence" value="ECO:0007669"/>
    <property type="project" value="TreeGrafter"/>
</dbReference>
<dbReference type="AlphaFoldDB" id="A0A1R4ESZ4"/>
<dbReference type="PANTHER" id="PTHR34980:SF2">
    <property type="entry name" value="INNER MEMBRANE PROTEIN YHAH-RELATED"/>
    <property type="match status" value="1"/>
</dbReference>
<feature type="compositionally biased region" description="Low complexity" evidence="1">
    <location>
        <begin position="179"/>
        <end position="202"/>
    </location>
</feature>
<dbReference type="InterPro" id="IPR008523">
    <property type="entry name" value="DUF805"/>
</dbReference>
<keyword evidence="4" id="KW-1185">Reference proteome</keyword>